<evidence type="ECO:0000313" key="3">
    <source>
        <dbReference type="Proteomes" id="UP001362999"/>
    </source>
</evidence>
<protein>
    <submittedName>
        <fullName evidence="2">Uncharacterized protein</fullName>
    </submittedName>
</protein>
<feature type="region of interest" description="Disordered" evidence="1">
    <location>
        <begin position="1"/>
        <end position="24"/>
    </location>
</feature>
<feature type="region of interest" description="Disordered" evidence="1">
    <location>
        <begin position="171"/>
        <end position="195"/>
    </location>
</feature>
<dbReference type="AlphaFoldDB" id="A0AAW0AF14"/>
<evidence type="ECO:0000313" key="2">
    <source>
        <dbReference type="EMBL" id="KAK7007255.1"/>
    </source>
</evidence>
<feature type="compositionally biased region" description="Pro residues" evidence="1">
    <location>
        <begin position="1"/>
        <end position="11"/>
    </location>
</feature>
<dbReference type="Proteomes" id="UP001362999">
    <property type="component" value="Unassembled WGS sequence"/>
</dbReference>
<proteinExistence type="predicted"/>
<gene>
    <name evidence="2" type="ORF">R3P38DRAFT_2554164</name>
</gene>
<dbReference type="EMBL" id="JAWWNJ010000072">
    <property type="protein sequence ID" value="KAK7007255.1"/>
    <property type="molecule type" value="Genomic_DNA"/>
</dbReference>
<accession>A0AAW0AF14</accession>
<organism evidence="2 3">
    <name type="scientific">Favolaschia claudopus</name>
    <dbReference type="NCBI Taxonomy" id="2862362"/>
    <lineage>
        <taxon>Eukaryota</taxon>
        <taxon>Fungi</taxon>
        <taxon>Dikarya</taxon>
        <taxon>Basidiomycota</taxon>
        <taxon>Agaricomycotina</taxon>
        <taxon>Agaricomycetes</taxon>
        <taxon>Agaricomycetidae</taxon>
        <taxon>Agaricales</taxon>
        <taxon>Marasmiineae</taxon>
        <taxon>Mycenaceae</taxon>
        <taxon>Favolaschia</taxon>
    </lineage>
</organism>
<sequence length="452" mass="50448">MSRRNPYPPNHSRPRTHTPSYPAENPMRKAYRELQELNHVGGKLVTWCHITQEWVEVPRPQRITNAGPVDVAASGFEKAYANKNPFFCPHAKSDGSKYNALVMRVGGRFEGSVADFYYARDHALPFQKSVIPLSKPKVLLTWSDREEYHRKVLSATLVCLLTLLLGAQDDDEASDAEEHSSPMPQASQSSTSSAASALSTTSTISRLVVEAQLTPSARSYALPATSRPLLPIPSWGGTVLAEGVRTKSFYSHCVADARKTPDFDIMNYILDIDFSGVLQEDPSVHPAWNMDEPHATLQVYDQRLYPRCLDRTFNFLNFMYKPLGQVIRQLNGALSVPYKDFANLVRCSVLCDGCLTLFSGYGYDAHLQDGKCTNRPDLRSVDEISIFEPEFKFRTFRNDETPKSVKETLDTAVGSALLEWNSRLGAPSDVWAMISTAVVTCTREVVRSGRVA</sequence>
<comment type="caution">
    <text evidence="2">The sequence shown here is derived from an EMBL/GenBank/DDBJ whole genome shotgun (WGS) entry which is preliminary data.</text>
</comment>
<keyword evidence="3" id="KW-1185">Reference proteome</keyword>
<name>A0AAW0AF14_9AGAR</name>
<reference evidence="2 3" key="1">
    <citation type="journal article" date="2024" name="J Genomics">
        <title>Draft genome sequencing and assembly of Favolaschia claudopus CIRM-BRFM 2984 isolated from oak limbs.</title>
        <authorList>
            <person name="Navarro D."/>
            <person name="Drula E."/>
            <person name="Chaduli D."/>
            <person name="Cazenave R."/>
            <person name="Ahrendt S."/>
            <person name="Wang J."/>
            <person name="Lipzen A."/>
            <person name="Daum C."/>
            <person name="Barry K."/>
            <person name="Grigoriev I.V."/>
            <person name="Favel A."/>
            <person name="Rosso M.N."/>
            <person name="Martin F."/>
        </authorList>
    </citation>
    <scope>NUCLEOTIDE SEQUENCE [LARGE SCALE GENOMIC DNA]</scope>
    <source>
        <strain evidence="2 3">CIRM-BRFM 2984</strain>
    </source>
</reference>
<evidence type="ECO:0000256" key="1">
    <source>
        <dbReference type="SAM" id="MobiDB-lite"/>
    </source>
</evidence>
<feature type="compositionally biased region" description="Low complexity" evidence="1">
    <location>
        <begin position="181"/>
        <end position="195"/>
    </location>
</feature>